<evidence type="ECO:0000313" key="3">
    <source>
        <dbReference type="EMBL" id="KAL1510511.1"/>
    </source>
</evidence>
<comment type="caution">
    <text evidence="3">The sequence shown here is derived from an EMBL/GenBank/DDBJ whole genome shotgun (WGS) entry which is preliminary data.</text>
</comment>
<proteinExistence type="predicted"/>
<evidence type="ECO:0000256" key="1">
    <source>
        <dbReference type="SAM" id="Coils"/>
    </source>
</evidence>
<reference evidence="3 4" key="1">
    <citation type="journal article" date="2024" name="Science">
        <title>Giant polyketide synthase enzymes in the biosynthesis of giant marine polyether toxins.</title>
        <authorList>
            <person name="Fallon T.R."/>
            <person name="Shende V.V."/>
            <person name="Wierzbicki I.H."/>
            <person name="Pendleton A.L."/>
            <person name="Watervoot N.F."/>
            <person name="Auber R.P."/>
            <person name="Gonzalez D.J."/>
            <person name="Wisecaver J.H."/>
            <person name="Moore B.S."/>
        </authorList>
    </citation>
    <scope>NUCLEOTIDE SEQUENCE [LARGE SCALE GENOMIC DNA]</scope>
    <source>
        <strain evidence="3 4">12B1</strain>
    </source>
</reference>
<dbReference type="Proteomes" id="UP001515480">
    <property type="component" value="Unassembled WGS sequence"/>
</dbReference>
<dbReference type="EMBL" id="JBGBPQ010000015">
    <property type="protein sequence ID" value="KAL1510511.1"/>
    <property type="molecule type" value="Genomic_DNA"/>
</dbReference>
<dbReference type="AlphaFoldDB" id="A0AB34IZX9"/>
<evidence type="ECO:0000256" key="2">
    <source>
        <dbReference type="SAM" id="MobiDB-lite"/>
    </source>
</evidence>
<protein>
    <recommendedName>
        <fullName evidence="5">RAB6-interacting golgin</fullName>
    </recommendedName>
</protein>
<evidence type="ECO:0000313" key="4">
    <source>
        <dbReference type="Proteomes" id="UP001515480"/>
    </source>
</evidence>
<sequence>MSDGGRSADPPQPRGSPGRSAGSRGSPDPGVGCSETQCQGGVPSLHCAETLDDDLYGDLLSTATPQLPSSFSLKKQIKDEIDERMKLEEKLQALQQEFTSRKEDVMELTKRACQILLTARLELQRKDKLIMDLQQRTSQATASTSRDPFPSNSSQRRDYNLKL</sequence>
<accession>A0AB34IZX9</accession>
<name>A0AB34IZX9_PRYPA</name>
<feature type="coiled-coil region" evidence="1">
    <location>
        <begin position="77"/>
        <end position="111"/>
    </location>
</feature>
<feature type="compositionally biased region" description="Low complexity" evidence="2">
    <location>
        <begin position="15"/>
        <end position="30"/>
    </location>
</feature>
<feature type="compositionally biased region" description="Polar residues" evidence="2">
    <location>
        <begin position="134"/>
        <end position="154"/>
    </location>
</feature>
<gene>
    <name evidence="3" type="ORF">AB1Y20_006815</name>
</gene>
<keyword evidence="1" id="KW-0175">Coiled coil</keyword>
<organism evidence="3 4">
    <name type="scientific">Prymnesium parvum</name>
    <name type="common">Toxic golden alga</name>
    <dbReference type="NCBI Taxonomy" id="97485"/>
    <lineage>
        <taxon>Eukaryota</taxon>
        <taxon>Haptista</taxon>
        <taxon>Haptophyta</taxon>
        <taxon>Prymnesiophyceae</taxon>
        <taxon>Prymnesiales</taxon>
        <taxon>Prymnesiaceae</taxon>
        <taxon>Prymnesium</taxon>
    </lineage>
</organism>
<feature type="region of interest" description="Disordered" evidence="2">
    <location>
        <begin position="134"/>
        <end position="163"/>
    </location>
</feature>
<evidence type="ECO:0008006" key="5">
    <source>
        <dbReference type="Google" id="ProtNLM"/>
    </source>
</evidence>
<keyword evidence="4" id="KW-1185">Reference proteome</keyword>
<feature type="region of interest" description="Disordered" evidence="2">
    <location>
        <begin position="1"/>
        <end position="39"/>
    </location>
</feature>